<evidence type="ECO:0000313" key="1">
    <source>
        <dbReference type="EMBL" id="MBX38336.1"/>
    </source>
</evidence>
<reference evidence="1" key="1">
    <citation type="submission" date="2018-02" db="EMBL/GenBank/DDBJ databases">
        <title>Rhizophora mucronata_Transcriptome.</title>
        <authorList>
            <person name="Meera S.P."/>
            <person name="Sreeshan A."/>
            <person name="Augustine A."/>
        </authorList>
    </citation>
    <scope>NUCLEOTIDE SEQUENCE</scope>
    <source>
        <tissue evidence="1">Leaf</tissue>
    </source>
</reference>
<accession>A0A2P2N7G0</accession>
<sequence length="39" mass="4974">MKFLFWPFWSWHFDDLRESCAVYRNDCKLVSFWVSLFEH</sequence>
<name>A0A2P2N7G0_RHIMU</name>
<organism evidence="1">
    <name type="scientific">Rhizophora mucronata</name>
    <name type="common">Asiatic mangrove</name>
    <dbReference type="NCBI Taxonomy" id="61149"/>
    <lineage>
        <taxon>Eukaryota</taxon>
        <taxon>Viridiplantae</taxon>
        <taxon>Streptophyta</taxon>
        <taxon>Embryophyta</taxon>
        <taxon>Tracheophyta</taxon>
        <taxon>Spermatophyta</taxon>
        <taxon>Magnoliopsida</taxon>
        <taxon>eudicotyledons</taxon>
        <taxon>Gunneridae</taxon>
        <taxon>Pentapetalae</taxon>
        <taxon>rosids</taxon>
        <taxon>fabids</taxon>
        <taxon>Malpighiales</taxon>
        <taxon>Rhizophoraceae</taxon>
        <taxon>Rhizophora</taxon>
    </lineage>
</organism>
<proteinExistence type="predicted"/>
<protein>
    <submittedName>
        <fullName evidence="1">Uncharacterized protein</fullName>
    </submittedName>
</protein>
<dbReference type="EMBL" id="GGEC01057852">
    <property type="protein sequence ID" value="MBX38336.1"/>
    <property type="molecule type" value="Transcribed_RNA"/>
</dbReference>
<dbReference type="AlphaFoldDB" id="A0A2P2N7G0"/>